<organism evidence="5 6">
    <name type="scientific">Gouania willdenowi</name>
    <name type="common">Blunt-snouted clingfish</name>
    <name type="synonym">Lepadogaster willdenowi</name>
    <dbReference type="NCBI Taxonomy" id="441366"/>
    <lineage>
        <taxon>Eukaryota</taxon>
        <taxon>Metazoa</taxon>
        <taxon>Chordata</taxon>
        <taxon>Craniata</taxon>
        <taxon>Vertebrata</taxon>
        <taxon>Euteleostomi</taxon>
        <taxon>Actinopterygii</taxon>
        <taxon>Neopterygii</taxon>
        <taxon>Teleostei</taxon>
        <taxon>Neoteleostei</taxon>
        <taxon>Acanthomorphata</taxon>
        <taxon>Ovalentaria</taxon>
        <taxon>Blenniimorphae</taxon>
        <taxon>Blenniiformes</taxon>
        <taxon>Gobiesocoidei</taxon>
        <taxon>Gobiesocidae</taxon>
        <taxon>Gobiesocinae</taxon>
        <taxon>Gouania</taxon>
    </lineage>
</organism>
<keyword evidence="2" id="KW-1015">Disulfide bond</keyword>
<evidence type="ECO:0000313" key="6">
    <source>
        <dbReference type="Proteomes" id="UP000694680"/>
    </source>
</evidence>
<dbReference type="SMART" id="SM00034">
    <property type="entry name" value="CLECT"/>
    <property type="match status" value="1"/>
</dbReference>
<evidence type="ECO:0000256" key="1">
    <source>
        <dbReference type="ARBA" id="ARBA00022734"/>
    </source>
</evidence>
<sequence>MLKHVQNVVLLLNWISRNLSNCVVSEQCPPGWKAINSRCYFFSSETRTWDDSRAYCQSQRSDLVVINDLREQSDIYRLDNDRFLLFWIGLRGTKGTFKWVDGSPLNKSWARQPDHGGPNNVEDCVEMYHLSPVSASWNDAACERQRPWLCEKDQCKSPDIPRVEY</sequence>
<feature type="signal peptide" evidence="3">
    <location>
        <begin position="1"/>
        <end position="20"/>
    </location>
</feature>
<proteinExistence type="predicted"/>
<protein>
    <recommendedName>
        <fullName evidence="4">C-type lectin domain-containing protein</fullName>
    </recommendedName>
</protein>
<dbReference type="AlphaFoldDB" id="A0A8C5GUN0"/>
<dbReference type="Proteomes" id="UP000694680">
    <property type="component" value="Chromosome 1"/>
</dbReference>
<accession>A0A8C5GUN0</accession>
<dbReference type="Gene3D" id="3.10.100.10">
    <property type="entry name" value="Mannose-Binding Protein A, subunit A"/>
    <property type="match status" value="1"/>
</dbReference>
<reference evidence="5" key="3">
    <citation type="submission" date="2025-09" db="UniProtKB">
        <authorList>
            <consortium name="Ensembl"/>
        </authorList>
    </citation>
    <scope>IDENTIFICATION</scope>
</reference>
<dbReference type="InterPro" id="IPR016187">
    <property type="entry name" value="CTDL_fold"/>
</dbReference>
<dbReference type="Ensembl" id="ENSGWIT00000038093.1">
    <property type="protein sequence ID" value="ENSGWIP00000034931.1"/>
    <property type="gene ID" value="ENSGWIG00000018108.1"/>
</dbReference>
<name>A0A8C5GUN0_GOUWI</name>
<keyword evidence="3" id="KW-0732">Signal</keyword>
<dbReference type="GO" id="GO:0030246">
    <property type="term" value="F:carbohydrate binding"/>
    <property type="evidence" value="ECO:0007669"/>
    <property type="project" value="UniProtKB-KW"/>
</dbReference>
<feature type="chain" id="PRO_5034070955" description="C-type lectin domain-containing protein" evidence="3">
    <location>
        <begin position="21"/>
        <end position="165"/>
    </location>
</feature>
<keyword evidence="6" id="KW-1185">Reference proteome</keyword>
<dbReference type="SUPFAM" id="SSF56436">
    <property type="entry name" value="C-type lectin-like"/>
    <property type="match status" value="1"/>
</dbReference>
<dbReference type="InterPro" id="IPR050111">
    <property type="entry name" value="C-type_lectin/snaclec_domain"/>
</dbReference>
<dbReference type="CDD" id="cd03590">
    <property type="entry name" value="CLECT_DC-SIGN_like"/>
    <property type="match status" value="1"/>
</dbReference>
<reference evidence="5" key="1">
    <citation type="submission" date="2020-06" db="EMBL/GenBank/DDBJ databases">
        <authorList>
            <consortium name="Wellcome Sanger Institute Data Sharing"/>
        </authorList>
    </citation>
    <scope>NUCLEOTIDE SEQUENCE [LARGE SCALE GENOMIC DNA]</scope>
</reference>
<dbReference type="InterPro" id="IPR001304">
    <property type="entry name" value="C-type_lectin-like"/>
</dbReference>
<keyword evidence="1" id="KW-0430">Lectin</keyword>
<dbReference type="PANTHER" id="PTHR22803">
    <property type="entry name" value="MANNOSE, PHOSPHOLIPASE, LECTIN RECEPTOR RELATED"/>
    <property type="match status" value="1"/>
</dbReference>
<dbReference type="InterPro" id="IPR018378">
    <property type="entry name" value="C-type_lectin_CS"/>
</dbReference>
<evidence type="ECO:0000256" key="3">
    <source>
        <dbReference type="SAM" id="SignalP"/>
    </source>
</evidence>
<dbReference type="InterPro" id="IPR016186">
    <property type="entry name" value="C-type_lectin-like/link_sf"/>
</dbReference>
<dbReference type="PROSITE" id="PS50041">
    <property type="entry name" value="C_TYPE_LECTIN_2"/>
    <property type="match status" value="1"/>
</dbReference>
<dbReference type="InterPro" id="IPR033989">
    <property type="entry name" value="CD209-like_CTLD"/>
</dbReference>
<dbReference type="PROSITE" id="PS00615">
    <property type="entry name" value="C_TYPE_LECTIN_1"/>
    <property type="match status" value="1"/>
</dbReference>
<dbReference type="Pfam" id="PF00059">
    <property type="entry name" value="Lectin_C"/>
    <property type="match status" value="1"/>
</dbReference>
<evidence type="ECO:0000256" key="2">
    <source>
        <dbReference type="ARBA" id="ARBA00023157"/>
    </source>
</evidence>
<evidence type="ECO:0000259" key="4">
    <source>
        <dbReference type="PROSITE" id="PS50041"/>
    </source>
</evidence>
<reference evidence="5" key="2">
    <citation type="submission" date="2025-08" db="UniProtKB">
        <authorList>
            <consortium name="Ensembl"/>
        </authorList>
    </citation>
    <scope>IDENTIFICATION</scope>
</reference>
<evidence type="ECO:0000313" key="5">
    <source>
        <dbReference type="Ensembl" id="ENSGWIP00000034931.1"/>
    </source>
</evidence>
<feature type="domain" description="C-type lectin" evidence="4">
    <location>
        <begin position="35"/>
        <end position="151"/>
    </location>
</feature>